<accession>A0A419SYI4</accession>
<evidence type="ECO:0008006" key="4">
    <source>
        <dbReference type="Google" id="ProtNLM"/>
    </source>
</evidence>
<name>A0A419SYI4_9FIRM</name>
<dbReference type="AlphaFoldDB" id="A0A419SYI4"/>
<evidence type="ECO:0000256" key="1">
    <source>
        <dbReference type="SAM" id="Phobius"/>
    </source>
</evidence>
<keyword evidence="1" id="KW-0472">Membrane</keyword>
<comment type="caution">
    <text evidence="2">The sequence shown here is derived from an EMBL/GenBank/DDBJ whole genome shotgun (WGS) entry which is preliminary data.</text>
</comment>
<dbReference type="RefSeq" id="WP_120197788.1">
    <property type="nucleotide sequence ID" value="NZ_MCIA01000031.1"/>
</dbReference>
<protein>
    <recommendedName>
        <fullName evidence="4">ABC transporter permease</fullName>
    </recommendedName>
</protein>
<feature type="transmembrane region" description="Helical" evidence="1">
    <location>
        <begin position="61"/>
        <end position="82"/>
    </location>
</feature>
<organism evidence="2 3">
    <name type="scientific">Lacrimispora algidixylanolytica</name>
    <dbReference type="NCBI Taxonomy" id="94868"/>
    <lineage>
        <taxon>Bacteria</taxon>
        <taxon>Bacillati</taxon>
        <taxon>Bacillota</taxon>
        <taxon>Clostridia</taxon>
        <taxon>Lachnospirales</taxon>
        <taxon>Lachnospiraceae</taxon>
        <taxon>Lacrimispora</taxon>
    </lineage>
</organism>
<evidence type="ECO:0000313" key="3">
    <source>
        <dbReference type="Proteomes" id="UP000284277"/>
    </source>
</evidence>
<sequence length="233" mass="26191">MWKLIRLEWKKNDTNKYVINQAIVIAALGLILFTMCYLVPIDTEAGIPDSVPEIENMAVQIDLLTNLSFLIFTSAMLSSFIIKAYKNKTQSLMFSYPISRKKIILSQMMAVWIICVAALFLGKLLIYLLLYLTSLVKDGFPLGYDMTSVSFYIQIILKTILTVSLGFITLYIGKKMRSSKAAIISSFLLFFVMNGNIGDLSLRGNTILPVLLLGVSLLCGFLTMHNVEKEDIM</sequence>
<keyword evidence="1" id="KW-0812">Transmembrane</keyword>
<dbReference type="OrthoDB" id="9784784at2"/>
<feature type="transmembrane region" description="Helical" evidence="1">
    <location>
        <begin position="151"/>
        <end position="172"/>
    </location>
</feature>
<dbReference type="Proteomes" id="UP000284277">
    <property type="component" value="Unassembled WGS sequence"/>
</dbReference>
<feature type="transmembrane region" description="Helical" evidence="1">
    <location>
        <begin position="21"/>
        <end position="41"/>
    </location>
</feature>
<feature type="transmembrane region" description="Helical" evidence="1">
    <location>
        <begin position="103"/>
        <end position="131"/>
    </location>
</feature>
<keyword evidence="1" id="KW-1133">Transmembrane helix</keyword>
<evidence type="ECO:0000313" key="2">
    <source>
        <dbReference type="EMBL" id="RKD30266.1"/>
    </source>
</evidence>
<proteinExistence type="predicted"/>
<reference evidence="2 3" key="1">
    <citation type="submission" date="2016-08" db="EMBL/GenBank/DDBJ databases">
        <title>A new outlook on sporulation: Clostridium algidixylanolyticum.</title>
        <authorList>
            <person name="Poppleton D.I."/>
            <person name="Gribaldo S."/>
        </authorList>
    </citation>
    <scope>NUCLEOTIDE SEQUENCE [LARGE SCALE GENOMIC DNA]</scope>
    <source>
        <strain evidence="2 3">SPL73</strain>
    </source>
</reference>
<dbReference type="EMBL" id="MCIA01000031">
    <property type="protein sequence ID" value="RKD30266.1"/>
    <property type="molecule type" value="Genomic_DNA"/>
</dbReference>
<keyword evidence="3" id="KW-1185">Reference proteome</keyword>
<feature type="transmembrane region" description="Helical" evidence="1">
    <location>
        <begin position="181"/>
        <end position="200"/>
    </location>
</feature>
<feature type="transmembrane region" description="Helical" evidence="1">
    <location>
        <begin position="206"/>
        <end position="224"/>
    </location>
</feature>
<gene>
    <name evidence="2" type="ORF">BET01_06635</name>
</gene>